<organism evidence="17 18">
    <name type="scientific">Limnobacter thiooxidans</name>
    <dbReference type="NCBI Taxonomy" id="131080"/>
    <lineage>
        <taxon>Bacteria</taxon>
        <taxon>Pseudomonadati</taxon>
        <taxon>Pseudomonadota</taxon>
        <taxon>Betaproteobacteria</taxon>
        <taxon>Burkholderiales</taxon>
        <taxon>Burkholderiaceae</taxon>
        <taxon>Limnobacter</taxon>
    </lineage>
</organism>
<dbReference type="Pfam" id="PF01717">
    <property type="entry name" value="Meth_synt_2"/>
    <property type="match status" value="1"/>
</dbReference>
<accession>A0AA86J805</accession>
<feature type="active site" description="Proton donor" evidence="11 14">
    <location>
        <position position="721"/>
    </location>
</feature>
<dbReference type="InterPro" id="IPR013215">
    <property type="entry name" value="Cbl-indep_Met_Synth_N"/>
</dbReference>
<evidence type="ECO:0000256" key="13">
    <source>
        <dbReference type="PIRSR" id="PIRSR000382-2"/>
    </source>
</evidence>
<sequence length="792" mass="89216">MIKTHTLGFPRIGENRELKFALEDYWRGDASEESLQATASTLRLKHWKAQIDSGLDFITVGDFSFYDQMADHIQLLGCEPQRFAFANEQAPLQRYFTMVRGKAENHGGCNHAHGSSAHGLHPQETHALEMTKWFDTNYHYMVPEFNASTQFKAHAGNLLAQLEQAKTLNHPVKVSLIGPLTFLFLGKSKQAGFDQLDLLDQLLPVYGQILSTLKLQGVEWVQLDEPILGLDLPGPWLAAYERSYLQLKTSGVKILLATYFSSTQGHTSIACKLPVDGLHVDCVRAEEDLPLIIDWLPNYKVLSLGIVDGRNIWKTDLNPALQHILKAFDAGKGEVWIAPSCSLLHVPYRFSNDTRVNLQVLPWLAGAIEKLEEIELLKQAAKNQLQGKSLTGALANIWNTHQDLVKQRRNSPLLNNPEVKARISSIAPTADQRHSEFAVRQQLQRERFNLPAYPTTTIGSFPQTRNIRNLRARFRTGEIDEATYWQHISQEIRQAIDFQERIGLDVLVHGEAERNDMVEYFGEQLEGFTFSANGWVQSYGSRCVKPPILFGDVARPKPMTVDVAAFAQSLSEKPVKGMLTGPVTILQWSFVRNDQARATTALQIAYAIRDEVADLEQAGIGMIQIDEPAYREGLPLRKARWNDYLEWASKAFRISASPVRDDTQIHTHMCYSEFNDILPAIAAMDADVITIETSRSDMELLRGFGEFDYPNEIGPGVYDIHSPRVPKQAEIVRLIRKAAQVIPPENLWVNPDCGLKTRGWEETEAALTVMVKATEQLRCELETQNKAEKTAA</sequence>
<comment type="pathway">
    <text evidence="2 11">Amino-acid biosynthesis; L-methionine biosynthesis via de novo pathway; L-methionine from L-homocysteine (MetE route): step 1/1.</text>
</comment>
<dbReference type="GO" id="GO:0008270">
    <property type="term" value="F:zinc ion binding"/>
    <property type="evidence" value="ECO:0007669"/>
    <property type="project" value="InterPro"/>
</dbReference>
<feature type="binding site" evidence="13">
    <location>
        <position position="668"/>
    </location>
    <ligand>
        <name>Zn(2+)</name>
        <dbReference type="ChEBI" id="CHEBI:29105"/>
        <label>1</label>
        <note>catalytic</note>
    </ligand>
</feature>
<comment type="cofactor">
    <cofactor evidence="13">
        <name>Zn(2+)</name>
        <dbReference type="ChEBI" id="CHEBI:29105"/>
    </cofactor>
    <text evidence="13">Binds 2 Zn(2+) ions per subunit.</text>
</comment>
<feature type="binding site" evidence="11">
    <location>
        <position position="670"/>
    </location>
    <ligand>
        <name>Zn(2+)</name>
        <dbReference type="ChEBI" id="CHEBI:29105"/>
        <note>catalytic</note>
    </ligand>
</feature>
<evidence type="ECO:0000256" key="9">
    <source>
        <dbReference type="ARBA" id="ARBA00022833"/>
    </source>
</evidence>
<evidence type="ECO:0000313" key="17">
    <source>
        <dbReference type="EMBL" id="BET26220.1"/>
    </source>
</evidence>
<feature type="binding site" evidence="11 12">
    <location>
        <begin position="542"/>
        <end position="543"/>
    </location>
    <ligand>
        <name>5-methyltetrahydropteroyltri-L-glutamate</name>
        <dbReference type="ChEBI" id="CHEBI:58207"/>
    </ligand>
</feature>
<feature type="binding site" evidence="12">
    <location>
        <position position="137"/>
    </location>
    <ligand>
        <name>5-methyltetrahydropteroyltri-L-glutamate</name>
        <dbReference type="ChEBI" id="CHEBI:58207"/>
    </ligand>
</feature>
<keyword evidence="10 11" id="KW-0486">Methionine biosynthesis</keyword>
<feature type="binding site" evidence="13">
    <location>
        <position position="670"/>
    </location>
    <ligand>
        <name>Zn(2+)</name>
        <dbReference type="ChEBI" id="CHEBI:29105"/>
        <label>1</label>
        <note>catalytic</note>
    </ligand>
</feature>
<dbReference type="AlphaFoldDB" id="A0AA86J805"/>
<dbReference type="GO" id="GO:0009086">
    <property type="term" value="P:methionine biosynthetic process"/>
    <property type="evidence" value="ECO:0007669"/>
    <property type="project" value="UniProtKB-UniRule"/>
</dbReference>
<feature type="binding site" evidence="13">
    <location>
        <position position="692"/>
    </location>
    <ligand>
        <name>Zn(2+)</name>
        <dbReference type="ChEBI" id="CHEBI:29105"/>
        <label>1</label>
        <note>catalytic</note>
    </ligand>
</feature>
<feature type="binding site" evidence="11">
    <location>
        <position position="632"/>
    </location>
    <ligand>
        <name>5-methyltetrahydropteroyltri-L-glutamate</name>
        <dbReference type="ChEBI" id="CHEBI:58207"/>
    </ligand>
</feature>
<feature type="binding site" evidence="11 12">
    <location>
        <position position="588"/>
    </location>
    <ligand>
        <name>5-methyltetrahydropteroyltri-L-glutamate</name>
        <dbReference type="ChEBI" id="CHEBI:58207"/>
    </ligand>
</feature>
<evidence type="ECO:0000313" key="18">
    <source>
        <dbReference type="Proteomes" id="UP001329151"/>
    </source>
</evidence>
<comment type="cofactor">
    <cofactor evidence="11">
        <name>Zn(2+)</name>
        <dbReference type="ChEBI" id="CHEBI:29105"/>
    </cofactor>
    <text evidence="11">Binds 1 zinc ion per subunit.</text>
</comment>
<feature type="domain" description="Cobalamin-independent methionine synthase MetE N-terminal" evidence="16">
    <location>
        <begin position="4"/>
        <end position="324"/>
    </location>
</feature>
<keyword evidence="7 11" id="KW-0479">Metal-binding</keyword>
<feature type="binding site" evidence="11">
    <location>
        <position position="753"/>
    </location>
    <ligand>
        <name>Zn(2+)</name>
        <dbReference type="ChEBI" id="CHEBI:29105"/>
        <note>catalytic</note>
    </ligand>
</feature>
<feature type="binding site" evidence="11 12">
    <location>
        <position position="626"/>
    </location>
    <ligand>
        <name>L-homocysteine</name>
        <dbReference type="ChEBI" id="CHEBI:58199"/>
    </ligand>
</feature>
<comment type="similarity">
    <text evidence="3 11">Belongs to the vitamin-B12 independent methionine synthase family.</text>
</comment>
<comment type="catalytic activity">
    <reaction evidence="11">
        <text>5-methyltetrahydropteroyltri-L-glutamate + L-homocysteine = tetrahydropteroyltri-L-glutamate + L-methionine</text>
        <dbReference type="Rhea" id="RHEA:21196"/>
        <dbReference type="ChEBI" id="CHEBI:57844"/>
        <dbReference type="ChEBI" id="CHEBI:58140"/>
        <dbReference type="ChEBI" id="CHEBI:58199"/>
        <dbReference type="ChEBI" id="CHEBI:58207"/>
        <dbReference type="EC" id="2.1.1.14"/>
    </reaction>
</comment>
<feature type="binding site" evidence="11 12">
    <location>
        <position position="511"/>
    </location>
    <ligand>
        <name>L-methionine</name>
        <dbReference type="ChEBI" id="CHEBI:57844"/>
    </ligand>
</feature>
<evidence type="ECO:0000256" key="8">
    <source>
        <dbReference type="ARBA" id="ARBA00022737"/>
    </source>
</evidence>
<evidence type="ECO:0000256" key="14">
    <source>
        <dbReference type="PIRSR" id="PIRSR000382-3"/>
    </source>
</evidence>
<dbReference type="FunFam" id="3.20.20.210:FF:000002">
    <property type="entry name" value="5-methyltetrahydropteroyltriglutamate--homocysteine methyltransferase"/>
    <property type="match status" value="1"/>
</dbReference>
<evidence type="ECO:0000259" key="15">
    <source>
        <dbReference type="Pfam" id="PF01717"/>
    </source>
</evidence>
<dbReference type="EMBL" id="AP028947">
    <property type="protein sequence ID" value="BET26220.1"/>
    <property type="molecule type" value="Genomic_DNA"/>
</dbReference>
<dbReference type="RefSeq" id="WP_298217170.1">
    <property type="nucleotide sequence ID" value="NZ_AP028947.1"/>
</dbReference>
<name>A0AA86J805_9BURK</name>
<evidence type="ECO:0000256" key="11">
    <source>
        <dbReference type="HAMAP-Rule" id="MF_00172"/>
    </source>
</evidence>
<dbReference type="Pfam" id="PF08267">
    <property type="entry name" value="Meth_synt_1"/>
    <property type="match status" value="1"/>
</dbReference>
<evidence type="ECO:0000256" key="5">
    <source>
        <dbReference type="ARBA" id="ARBA00022605"/>
    </source>
</evidence>
<evidence type="ECO:0000256" key="6">
    <source>
        <dbReference type="ARBA" id="ARBA00022679"/>
    </source>
</evidence>
<feature type="binding site" evidence="11">
    <location>
        <position position="668"/>
    </location>
    <ligand>
        <name>Zn(2+)</name>
        <dbReference type="ChEBI" id="CHEBI:29105"/>
        <note>catalytic</note>
    </ligand>
</feature>
<keyword evidence="9 11" id="KW-0862">Zinc</keyword>
<keyword evidence="5 11" id="KW-0028">Amino-acid biosynthesis</keyword>
<dbReference type="InterPro" id="IPR006276">
    <property type="entry name" value="Cobalamin-indep_Met_synthase"/>
</dbReference>
<evidence type="ECO:0000256" key="2">
    <source>
        <dbReference type="ARBA" id="ARBA00004681"/>
    </source>
</evidence>
<dbReference type="GO" id="GO:0003871">
    <property type="term" value="F:5-methyltetrahydropteroyltriglutamate-homocysteine S-methyltransferase activity"/>
    <property type="evidence" value="ECO:0007669"/>
    <property type="project" value="UniProtKB-UniRule"/>
</dbReference>
<dbReference type="HAMAP" id="MF_00172">
    <property type="entry name" value="Meth_synth"/>
    <property type="match status" value="1"/>
</dbReference>
<feature type="binding site" evidence="11">
    <location>
        <begin position="16"/>
        <end position="19"/>
    </location>
    <ligand>
        <name>5-methyltetrahydropteroyltri-L-glutamate</name>
        <dbReference type="ChEBI" id="CHEBI:58207"/>
    </ligand>
</feature>
<dbReference type="GO" id="GO:0032259">
    <property type="term" value="P:methylation"/>
    <property type="evidence" value="ECO:0007669"/>
    <property type="project" value="UniProtKB-KW"/>
</dbReference>
<dbReference type="EC" id="2.1.1.14" evidence="11"/>
<keyword evidence="8 11" id="KW-0677">Repeat</keyword>
<feature type="binding site" evidence="12">
    <location>
        <position position="19"/>
    </location>
    <ligand>
        <name>5-methyltetrahydropteroyltri-L-glutamate</name>
        <dbReference type="ChEBI" id="CHEBI:58207"/>
    </ligand>
</feature>
<dbReference type="CDD" id="cd03311">
    <property type="entry name" value="CIMS_C_terminal_like"/>
    <property type="match status" value="1"/>
</dbReference>
<feature type="binding site" evidence="11 12">
    <location>
        <begin position="458"/>
        <end position="460"/>
    </location>
    <ligand>
        <name>L-methionine</name>
        <dbReference type="ChEBI" id="CHEBI:57844"/>
    </ligand>
</feature>
<dbReference type="NCBIfam" id="NF003556">
    <property type="entry name" value="PRK05222.1"/>
    <property type="match status" value="1"/>
</dbReference>
<dbReference type="SUPFAM" id="SSF51726">
    <property type="entry name" value="UROD/MetE-like"/>
    <property type="match status" value="2"/>
</dbReference>
<dbReference type="InterPro" id="IPR002629">
    <property type="entry name" value="Met_Synth_C/arc"/>
</dbReference>
<dbReference type="NCBIfam" id="TIGR01371">
    <property type="entry name" value="met_syn_B12ind"/>
    <property type="match status" value="1"/>
</dbReference>
<dbReference type="PANTHER" id="PTHR30519">
    <property type="entry name" value="5-METHYLTETRAHYDROPTEROYLTRIGLUTAMATE--HOMOCYSTEINE METHYLTRANSFERASE"/>
    <property type="match status" value="1"/>
</dbReference>
<evidence type="ECO:0000259" key="16">
    <source>
        <dbReference type="Pfam" id="PF08267"/>
    </source>
</evidence>
<protein>
    <recommendedName>
        <fullName evidence="11">5-methyltetrahydropteroyltriglutamate--homocysteine methyltransferase</fullName>
        <ecNumber evidence="11">2.1.1.14</ecNumber>
    </recommendedName>
    <alternativeName>
        <fullName evidence="11">Cobalamin-independent methionine synthase</fullName>
    </alternativeName>
    <alternativeName>
        <fullName evidence="11">Methionine synthase, vitamin-B12 independent isozyme</fullName>
    </alternativeName>
</protein>
<evidence type="ECO:0000256" key="1">
    <source>
        <dbReference type="ARBA" id="ARBA00002777"/>
    </source>
</evidence>
<feature type="binding site" evidence="11 12">
    <location>
        <begin position="458"/>
        <end position="460"/>
    </location>
    <ligand>
        <name>L-homocysteine</name>
        <dbReference type="ChEBI" id="CHEBI:58199"/>
    </ligand>
</feature>
<evidence type="ECO:0000256" key="4">
    <source>
        <dbReference type="ARBA" id="ARBA00022603"/>
    </source>
</evidence>
<dbReference type="CDD" id="cd03312">
    <property type="entry name" value="CIMS_N_terminal_like"/>
    <property type="match status" value="1"/>
</dbReference>
<evidence type="ECO:0000256" key="12">
    <source>
        <dbReference type="PIRSR" id="PIRSR000382-1"/>
    </source>
</evidence>
<feature type="binding site" evidence="11">
    <location>
        <position position="132"/>
    </location>
    <ligand>
        <name>5-methyltetrahydropteroyltri-L-glutamate</name>
        <dbReference type="ChEBI" id="CHEBI:58207"/>
    </ligand>
</feature>
<dbReference type="Gene3D" id="3.20.20.210">
    <property type="match status" value="2"/>
</dbReference>
<dbReference type="PIRSF" id="PIRSF000382">
    <property type="entry name" value="MeTrfase_B12_ind"/>
    <property type="match status" value="1"/>
</dbReference>
<evidence type="ECO:0000256" key="7">
    <source>
        <dbReference type="ARBA" id="ARBA00022723"/>
    </source>
</evidence>
<evidence type="ECO:0000256" key="10">
    <source>
        <dbReference type="ARBA" id="ARBA00023167"/>
    </source>
</evidence>
<evidence type="ECO:0000256" key="3">
    <source>
        <dbReference type="ARBA" id="ARBA00009553"/>
    </source>
</evidence>
<dbReference type="Proteomes" id="UP001329151">
    <property type="component" value="Chromosome"/>
</dbReference>
<feature type="binding site" evidence="11 12">
    <location>
        <position position="626"/>
    </location>
    <ligand>
        <name>L-methionine</name>
        <dbReference type="ChEBI" id="CHEBI:57844"/>
    </ligand>
</feature>
<feature type="binding site" evidence="11">
    <location>
        <position position="692"/>
    </location>
    <ligand>
        <name>Zn(2+)</name>
        <dbReference type="ChEBI" id="CHEBI:29105"/>
        <note>catalytic</note>
    </ligand>
</feature>
<feature type="binding site" evidence="13">
    <location>
        <position position="753"/>
    </location>
    <ligand>
        <name>Zn(2+)</name>
        <dbReference type="ChEBI" id="CHEBI:29105"/>
        <label>1</label>
        <note>catalytic</note>
    </ligand>
</feature>
<keyword evidence="18" id="KW-1185">Reference proteome</keyword>
<reference evidence="17 18" key="1">
    <citation type="submission" date="2023-10" db="EMBL/GenBank/DDBJ databases">
        <title>Complete Genome Sequence of Limnobacter thiooxidans CS-K2T, Isolated from freshwater lake sediments in Bavaria, Germany.</title>
        <authorList>
            <person name="Naruki M."/>
            <person name="Watanabe A."/>
            <person name="Warashina T."/>
            <person name="Morita T."/>
            <person name="Arakawa K."/>
        </authorList>
    </citation>
    <scope>NUCLEOTIDE SEQUENCE [LARGE SCALE GENOMIC DNA]</scope>
    <source>
        <strain evidence="17 18">CS-K2</strain>
    </source>
</reference>
<comment type="function">
    <text evidence="1 11">Catalyzes the transfer of a methyl group from 5-methyltetrahydrofolate to homocysteine resulting in methionine formation.</text>
</comment>
<feature type="binding site" evidence="11">
    <location>
        <position position="511"/>
    </location>
    <ligand>
        <name>L-homocysteine</name>
        <dbReference type="ChEBI" id="CHEBI:58199"/>
    </ligand>
</feature>
<keyword evidence="4 11" id="KW-0489">Methyltransferase</keyword>
<dbReference type="InterPro" id="IPR038071">
    <property type="entry name" value="UROD/MetE-like_sf"/>
</dbReference>
<keyword evidence="6 11" id="KW-0808">Transferase</keyword>
<gene>
    <name evidence="11 17" type="primary">metE</name>
    <name evidence="17" type="ORF">RGQ30_17210</name>
</gene>
<proteinExistence type="inferred from homology"/>
<feature type="domain" description="Cobalamin-independent methionine synthase MetE C-terminal/archaeal" evidence="15">
    <location>
        <begin position="454"/>
        <end position="775"/>
    </location>
</feature>
<dbReference type="KEGG" id="lto:RGQ30_17210"/>